<gene>
    <name evidence="2" type="ORF">DFR29_113121</name>
</gene>
<proteinExistence type="predicted"/>
<sequence>MDTIRDSDLILYHYRDGLDAAALAAIAQALHDSAALRARYAALCATLDAVDAQPLPVPDAAFEQRLWQGFDTRLVAETAGREAAAHVRSTGAGRQRDAQAGRRGLLRYTATALALVAALGIGFLAGRQPVPLPSQPSSPPVAAVDAGKLSARVLDAYVAAHLRETEGVVLTAVNSDNADLLAGNRELAAGLIDSNRLYAQAATRAGNARLANFLQQLEPLLIELANPPGSDPIQGSEGLRDYVDKSDVLFQLRATQARIEAPRSTSI</sequence>
<dbReference type="Proteomes" id="UP000295293">
    <property type="component" value="Unassembled WGS sequence"/>
</dbReference>
<accession>A0A4R6YQZ8</accession>
<feature type="transmembrane region" description="Helical" evidence="1">
    <location>
        <begin position="105"/>
        <end position="126"/>
    </location>
</feature>
<protein>
    <submittedName>
        <fullName evidence="2">Uncharacterized protein</fullName>
    </submittedName>
</protein>
<dbReference type="RefSeq" id="WP_133820370.1">
    <property type="nucleotide sequence ID" value="NZ_SNZH01000013.1"/>
</dbReference>
<dbReference type="OrthoDB" id="6024440at2"/>
<dbReference type="EMBL" id="SNZH01000013">
    <property type="protein sequence ID" value="TDR40421.1"/>
    <property type="molecule type" value="Genomic_DNA"/>
</dbReference>
<evidence type="ECO:0000313" key="2">
    <source>
        <dbReference type="EMBL" id="TDR40421.1"/>
    </source>
</evidence>
<comment type="caution">
    <text evidence="2">The sequence shown here is derived from an EMBL/GenBank/DDBJ whole genome shotgun (WGS) entry which is preliminary data.</text>
</comment>
<keyword evidence="1" id="KW-0472">Membrane</keyword>
<evidence type="ECO:0000313" key="3">
    <source>
        <dbReference type="Proteomes" id="UP000295293"/>
    </source>
</evidence>
<dbReference type="AlphaFoldDB" id="A0A4R6YQZ8"/>
<reference evidence="2 3" key="1">
    <citation type="submission" date="2019-03" db="EMBL/GenBank/DDBJ databases">
        <title>Genomic Encyclopedia of Type Strains, Phase IV (KMG-IV): sequencing the most valuable type-strain genomes for metagenomic binning, comparative biology and taxonomic classification.</title>
        <authorList>
            <person name="Goeker M."/>
        </authorList>
    </citation>
    <scope>NUCLEOTIDE SEQUENCE [LARGE SCALE GENOMIC DNA]</scope>
    <source>
        <strain evidence="2 3">DSM 21667</strain>
    </source>
</reference>
<organism evidence="2 3">
    <name type="scientific">Tahibacter aquaticus</name>
    <dbReference type="NCBI Taxonomy" id="520092"/>
    <lineage>
        <taxon>Bacteria</taxon>
        <taxon>Pseudomonadati</taxon>
        <taxon>Pseudomonadota</taxon>
        <taxon>Gammaproteobacteria</taxon>
        <taxon>Lysobacterales</taxon>
        <taxon>Rhodanobacteraceae</taxon>
        <taxon>Tahibacter</taxon>
    </lineage>
</organism>
<evidence type="ECO:0000256" key="1">
    <source>
        <dbReference type="SAM" id="Phobius"/>
    </source>
</evidence>
<keyword evidence="1" id="KW-0812">Transmembrane</keyword>
<name>A0A4R6YQZ8_9GAMM</name>
<keyword evidence="1" id="KW-1133">Transmembrane helix</keyword>
<keyword evidence="3" id="KW-1185">Reference proteome</keyword>